<comment type="caution">
    <text evidence="1">The sequence shown here is derived from an EMBL/GenBank/DDBJ whole genome shotgun (WGS) entry which is preliminary data.</text>
</comment>
<dbReference type="InterPro" id="IPR029060">
    <property type="entry name" value="PIN-like_dom_sf"/>
</dbReference>
<dbReference type="Proteomes" id="UP000243650">
    <property type="component" value="Unassembled WGS sequence"/>
</dbReference>
<accession>A0A2P6MJJ1</accession>
<dbReference type="RefSeq" id="WP_105958091.1">
    <property type="nucleotide sequence ID" value="NZ_PVNS01000003.1"/>
</dbReference>
<dbReference type="CDD" id="cd09854">
    <property type="entry name" value="PIN_VapC-like"/>
    <property type="match status" value="1"/>
</dbReference>
<dbReference type="AlphaFoldDB" id="A0A2P6MJJ1"/>
<dbReference type="EMBL" id="PVNS01000003">
    <property type="protein sequence ID" value="PRO66452.1"/>
    <property type="molecule type" value="Genomic_DNA"/>
</dbReference>
<sequence>MKTDNAAFIDANVLIEAAAYSQENVLEWLSNLYEAVYIHQQVLEELQLSSVRKRVKTYISQGKWKLFDPEDEAVLSDADYAVYDSYVKDIREAFRRLDRKKEAEGRRIKHTNDLGEMHCIAAALLLNVGIICSNDYDIGEVVVDEHLTIHVPNEEEMPLQHDTLVDVCYAVICREIGSKSSVRKFLKTVRSSRISDLDARL</sequence>
<keyword evidence="2" id="KW-1185">Reference proteome</keyword>
<evidence type="ECO:0000313" key="1">
    <source>
        <dbReference type="EMBL" id="PRO66452.1"/>
    </source>
</evidence>
<evidence type="ECO:0000313" key="2">
    <source>
        <dbReference type="Proteomes" id="UP000243650"/>
    </source>
</evidence>
<organism evidence="1 2">
    <name type="scientific">Alkalicoccus urumqiensis</name>
    <name type="common">Bacillus urumqiensis</name>
    <dbReference type="NCBI Taxonomy" id="1548213"/>
    <lineage>
        <taxon>Bacteria</taxon>
        <taxon>Bacillati</taxon>
        <taxon>Bacillota</taxon>
        <taxon>Bacilli</taxon>
        <taxon>Bacillales</taxon>
        <taxon>Bacillaceae</taxon>
        <taxon>Alkalicoccus</taxon>
    </lineage>
</organism>
<gene>
    <name evidence="1" type="ORF">C6I21_03685</name>
</gene>
<protein>
    <submittedName>
        <fullName evidence="1">Uncharacterized protein</fullName>
    </submittedName>
</protein>
<proteinExistence type="predicted"/>
<name>A0A2P6MJJ1_ALKUR</name>
<dbReference type="SUPFAM" id="SSF88723">
    <property type="entry name" value="PIN domain-like"/>
    <property type="match status" value="1"/>
</dbReference>
<reference evidence="1 2" key="1">
    <citation type="submission" date="2018-03" db="EMBL/GenBank/DDBJ databases">
        <title>Bacillus urumqiensis sp. nov., a moderately haloalkaliphilic bacterium isolated from a salt lake.</title>
        <authorList>
            <person name="Zhao B."/>
            <person name="Liao Z."/>
        </authorList>
    </citation>
    <scope>NUCLEOTIDE SEQUENCE [LARGE SCALE GENOMIC DNA]</scope>
    <source>
        <strain evidence="1 2">BZ-SZ-XJ18</strain>
    </source>
</reference>